<dbReference type="NCBIfam" id="TIGR02607">
    <property type="entry name" value="antidote_HigA"/>
    <property type="match status" value="1"/>
</dbReference>
<accession>A0AA43UDJ9</accession>
<comment type="caution">
    <text evidence="3">The sequence shown here is derived from an EMBL/GenBank/DDBJ whole genome shotgun (WGS) entry which is preliminary data.</text>
</comment>
<dbReference type="SUPFAM" id="SSF47413">
    <property type="entry name" value="lambda repressor-like DNA-binding domains"/>
    <property type="match status" value="1"/>
</dbReference>
<dbReference type="Pfam" id="PF01381">
    <property type="entry name" value="HTH_3"/>
    <property type="match status" value="1"/>
</dbReference>
<keyword evidence="4" id="KW-1185">Reference proteome</keyword>
<dbReference type="AlphaFoldDB" id="A0AA43UDJ9"/>
<feature type="domain" description="HTH cro/C1-type" evidence="2">
    <location>
        <begin position="20"/>
        <end position="74"/>
    </location>
</feature>
<evidence type="ECO:0000259" key="2">
    <source>
        <dbReference type="PROSITE" id="PS50943"/>
    </source>
</evidence>
<protein>
    <submittedName>
        <fullName evidence="3">HigA family addiction module antitoxin</fullName>
    </submittedName>
</protein>
<dbReference type="SMART" id="SM00530">
    <property type="entry name" value="HTH_XRE"/>
    <property type="match status" value="1"/>
</dbReference>
<gene>
    <name evidence="3" type="ORF">Q4F26_06550</name>
</gene>
<evidence type="ECO:0000313" key="3">
    <source>
        <dbReference type="EMBL" id="MDO5457992.1"/>
    </source>
</evidence>
<evidence type="ECO:0000256" key="1">
    <source>
        <dbReference type="ARBA" id="ARBA00023125"/>
    </source>
</evidence>
<dbReference type="GO" id="GO:0003677">
    <property type="term" value="F:DNA binding"/>
    <property type="evidence" value="ECO:0007669"/>
    <property type="project" value="UniProtKB-KW"/>
</dbReference>
<dbReference type="PANTHER" id="PTHR36924">
    <property type="entry name" value="ANTITOXIN HIGA-1"/>
    <property type="match status" value="1"/>
</dbReference>
<reference evidence="3" key="1">
    <citation type="submission" date="2023-07" db="EMBL/GenBank/DDBJ databases">
        <title>Between Cages and Wild: Unraveling the Impact of Captivity on Animal Microbiomes and Antimicrobial Resistance.</title>
        <authorList>
            <person name="Schmartz G.P."/>
            <person name="Rehner J."/>
            <person name="Schuff M.J."/>
            <person name="Becker S.L."/>
            <person name="Kravczyk M."/>
            <person name="Gurevich A."/>
            <person name="Francke R."/>
            <person name="Mueller R."/>
            <person name="Keller V."/>
            <person name="Keller A."/>
        </authorList>
    </citation>
    <scope>NUCLEOTIDE SEQUENCE</scope>
    <source>
        <strain evidence="3">S39M_St_73</strain>
    </source>
</reference>
<dbReference type="InterPro" id="IPR013430">
    <property type="entry name" value="Toxin_antidote_HigA"/>
</dbReference>
<dbReference type="PANTHER" id="PTHR36924:SF1">
    <property type="entry name" value="ANTITOXIN HIGA-1"/>
    <property type="match status" value="1"/>
</dbReference>
<dbReference type="CDD" id="cd00093">
    <property type="entry name" value="HTH_XRE"/>
    <property type="match status" value="1"/>
</dbReference>
<sequence>MAVKNRGISRDLLIHPGETIADLLEERGITQKELAKRAGVSEPFLSDVIRGKKDISKGLAMGLEYAFGVSRSFWLNLQANYDAELLSLQE</sequence>
<dbReference type="Proteomes" id="UP001171751">
    <property type="component" value="Unassembled WGS sequence"/>
</dbReference>
<keyword evidence="1" id="KW-0238">DNA-binding</keyword>
<dbReference type="InterPro" id="IPR001387">
    <property type="entry name" value="Cro/C1-type_HTH"/>
</dbReference>
<proteinExistence type="predicted"/>
<name>A0AA43UDJ9_9LACT</name>
<dbReference type="PROSITE" id="PS50943">
    <property type="entry name" value="HTH_CROC1"/>
    <property type="match status" value="1"/>
</dbReference>
<dbReference type="EMBL" id="JAUNQW010000055">
    <property type="protein sequence ID" value="MDO5457992.1"/>
    <property type="molecule type" value="Genomic_DNA"/>
</dbReference>
<evidence type="ECO:0000313" key="4">
    <source>
        <dbReference type="Proteomes" id="UP001171751"/>
    </source>
</evidence>
<organism evidence="3 4">
    <name type="scientific">Atopococcus tabaci</name>
    <dbReference type="NCBI Taxonomy" id="269774"/>
    <lineage>
        <taxon>Bacteria</taxon>
        <taxon>Bacillati</taxon>
        <taxon>Bacillota</taxon>
        <taxon>Bacilli</taxon>
        <taxon>Lactobacillales</taxon>
        <taxon>Carnobacteriaceae</taxon>
        <taxon>Atopococcus</taxon>
    </lineage>
</organism>
<dbReference type="InterPro" id="IPR010982">
    <property type="entry name" value="Lambda_DNA-bd_dom_sf"/>
</dbReference>
<dbReference type="Gene3D" id="1.10.260.40">
    <property type="entry name" value="lambda repressor-like DNA-binding domains"/>
    <property type="match status" value="1"/>
</dbReference>